<dbReference type="InterPro" id="IPR050367">
    <property type="entry name" value="APC_superfamily"/>
</dbReference>
<feature type="transmembrane region" description="Helical" evidence="9">
    <location>
        <begin position="121"/>
        <end position="139"/>
    </location>
</feature>
<comment type="subcellular location">
    <subcellularLocation>
        <location evidence="1">Cell membrane</location>
        <topology evidence="1">Multi-pass membrane protein</topology>
    </subcellularLocation>
</comment>
<dbReference type="Gene3D" id="1.20.1740.10">
    <property type="entry name" value="Amino acid/polyamine transporter I"/>
    <property type="match status" value="1"/>
</dbReference>
<dbReference type="EMBL" id="FZPD01000003">
    <property type="protein sequence ID" value="SNT04149.1"/>
    <property type="molecule type" value="Genomic_DNA"/>
</dbReference>
<feature type="transmembrane region" description="Helical" evidence="9">
    <location>
        <begin position="146"/>
        <end position="171"/>
    </location>
</feature>
<evidence type="ECO:0000256" key="2">
    <source>
        <dbReference type="ARBA" id="ARBA00008220"/>
    </source>
</evidence>
<dbReference type="PANTHER" id="PTHR42770:SF18">
    <property type="entry name" value="ARGININE_AGMATINE ANTIPORTER"/>
    <property type="match status" value="1"/>
</dbReference>
<dbReference type="AlphaFoldDB" id="A0A239JEB3"/>
<comment type="function">
    <text evidence="8">Major component of the acid-resistance (AR) system allowing enteric pathogens to survive the acidic environment in the stomach. Exchanges extracellular arginine for its intracellular decarboxylation product agmatine (Agm) thereby expelling intracellular protons. Probably undergoes several conformational states in order to translocate the substrate across the membrane; keeps the substrate accessible to only 1 side of the membrane at a time by opening and closing 3 membrane-internal gates.</text>
</comment>
<feature type="transmembrane region" description="Helical" evidence="9">
    <location>
        <begin position="31"/>
        <end position="53"/>
    </location>
</feature>
<evidence type="ECO:0000256" key="7">
    <source>
        <dbReference type="ARBA" id="ARBA00023136"/>
    </source>
</evidence>
<keyword evidence="5 9" id="KW-0812">Transmembrane</keyword>
<protein>
    <recommendedName>
        <fullName evidence="3">Arginine/agmatine antiporter</fullName>
    </recommendedName>
</protein>
<evidence type="ECO:0000256" key="5">
    <source>
        <dbReference type="ARBA" id="ARBA00022692"/>
    </source>
</evidence>
<dbReference type="PANTHER" id="PTHR42770">
    <property type="entry name" value="AMINO ACID TRANSPORTER-RELATED"/>
    <property type="match status" value="1"/>
</dbReference>
<comment type="similarity">
    <text evidence="2">Belongs to the amino acid-polyamine-organocation (APC) superfamily. Basic amino acid/polyamine antiporter (APA) (TC 2.A.3.2) family.</text>
</comment>
<keyword evidence="4" id="KW-1003">Cell membrane</keyword>
<dbReference type="Proteomes" id="UP000198393">
    <property type="component" value="Unassembled WGS sequence"/>
</dbReference>
<dbReference type="GO" id="GO:0022857">
    <property type="term" value="F:transmembrane transporter activity"/>
    <property type="evidence" value="ECO:0007669"/>
    <property type="project" value="InterPro"/>
</dbReference>
<evidence type="ECO:0000256" key="9">
    <source>
        <dbReference type="SAM" id="Phobius"/>
    </source>
</evidence>
<evidence type="ECO:0000256" key="6">
    <source>
        <dbReference type="ARBA" id="ARBA00022989"/>
    </source>
</evidence>
<name>A0A239JEB3_EKHLU</name>
<sequence length="435" mass="46443">MSKQKLGLWTSTSLVVGNSIGAGIFLAPAVLATYGSISLIGWLISGFGAYFLAQVFIKFSKVVPGKSGGPYTYSRAGLGDFAGFQVAWGYWISIWATNATIAIALVGYLGVFFPILKESPIASVVLGLAIVWSLVWLNARGIREAGIFQLITTVLKILPLIAISLIGLFFIEWSNFKPFNTGIATNFEAIAACTAFTIFSYMGLESAAVPAEDIIEPDKTVRKATIIGLITVIVIYLISTSVLIGLLSVETLANSTAPFADAAKMLWGQTGEWLVAAGAVFSTLGALNGWILIQGQVPAVAAKDHLFPAAFKRTNKNNAPVGSLVLSTVLISLLMIMNYTKGLVEAFKFALLLASITALLAYLYTSVALIVKLHRDGVRGKPLLRQTILSGIAFVFAVGAVIGSGQEVVFWGFILILLGLPVYAFIKTSKNRVED</sequence>
<dbReference type="InterPro" id="IPR002293">
    <property type="entry name" value="AA/rel_permease1"/>
</dbReference>
<feature type="transmembrane region" description="Helical" evidence="9">
    <location>
        <begin position="225"/>
        <end position="249"/>
    </location>
</feature>
<evidence type="ECO:0000256" key="3">
    <source>
        <dbReference type="ARBA" id="ARBA00021069"/>
    </source>
</evidence>
<feature type="transmembrane region" description="Helical" evidence="9">
    <location>
        <begin position="273"/>
        <end position="293"/>
    </location>
</feature>
<feature type="transmembrane region" description="Helical" evidence="9">
    <location>
        <begin position="408"/>
        <end position="426"/>
    </location>
</feature>
<feature type="transmembrane region" description="Helical" evidence="9">
    <location>
        <begin position="183"/>
        <end position="204"/>
    </location>
</feature>
<reference evidence="10 11" key="1">
    <citation type="submission" date="2017-06" db="EMBL/GenBank/DDBJ databases">
        <authorList>
            <person name="Kim H.J."/>
            <person name="Triplett B.A."/>
        </authorList>
    </citation>
    <scope>NUCLEOTIDE SEQUENCE [LARGE SCALE GENOMIC DNA]</scope>
    <source>
        <strain evidence="10 11">DSM 19307</strain>
    </source>
</reference>
<dbReference type="RefSeq" id="WP_179213374.1">
    <property type="nucleotide sequence ID" value="NZ_FZPD01000003.1"/>
</dbReference>
<keyword evidence="11" id="KW-1185">Reference proteome</keyword>
<keyword evidence="7 9" id="KW-0472">Membrane</keyword>
<dbReference type="GO" id="GO:0005886">
    <property type="term" value="C:plasma membrane"/>
    <property type="evidence" value="ECO:0007669"/>
    <property type="project" value="UniProtKB-SubCell"/>
</dbReference>
<dbReference type="PIRSF" id="PIRSF006060">
    <property type="entry name" value="AA_transporter"/>
    <property type="match status" value="1"/>
</dbReference>
<dbReference type="Pfam" id="PF13520">
    <property type="entry name" value="AA_permease_2"/>
    <property type="match status" value="1"/>
</dbReference>
<feature type="transmembrane region" description="Helical" evidence="9">
    <location>
        <begin position="383"/>
        <end position="402"/>
    </location>
</feature>
<keyword evidence="6 9" id="KW-1133">Transmembrane helix</keyword>
<evidence type="ECO:0000313" key="11">
    <source>
        <dbReference type="Proteomes" id="UP000198393"/>
    </source>
</evidence>
<gene>
    <name evidence="10" type="ORF">SAMN05421640_2126</name>
</gene>
<evidence type="ECO:0000256" key="8">
    <source>
        <dbReference type="ARBA" id="ARBA00045636"/>
    </source>
</evidence>
<feature type="transmembrane region" description="Helical" evidence="9">
    <location>
        <begin position="88"/>
        <end position="115"/>
    </location>
</feature>
<accession>A0A239JEB3</accession>
<evidence type="ECO:0000256" key="1">
    <source>
        <dbReference type="ARBA" id="ARBA00004651"/>
    </source>
</evidence>
<feature type="transmembrane region" description="Helical" evidence="9">
    <location>
        <begin position="346"/>
        <end position="371"/>
    </location>
</feature>
<feature type="transmembrane region" description="Helical" evidence="9">
    <location>
        <begin position="321"/>
        <end position="340"/>
    </location>
</feature>
<organism evidence="10 11">
    <name type="scientific">Ekhidna lutea</name>
    <dbReference type="NCBI Taxonomy" id="447679"/>
    <lineage>
        <taxon>Bacteria</taxon>
        <taxon>Pseudomonadati</taxon>
        <taxon>Bacteroidota</taxon>
        <taxon>Cytophagia</taxon>
        <taxon>Cytophagales</taxon>
        <taxon>Reichenbachiellaceae</taxon>
        <taxon>Ekhidna</taxon>
    </lineage>
</organism>
<evidence type="ECO:0000256" key="4">
    <source>
        <dbReference type="ARBA" id="ARBA00022475"/>
    </source>
</evidence>
<proteinExistence type="inferred from homology"/>
<evidence type="ECO:0000313" key="10">
    <source>
        <dbReference type="EMBL" id="SNT04149.1"/>
    </source>
</evidence>